<dbReference type="Gene3D" id="3.40.50.300">
    <property type="entry name" value="P-loop containing nucleotide triphosphate hydrolases"/>
    <property type="match status" value="1"/>
</dbReference>
<dbReference type="EMBL" id="FMSV02000556">
    <property type="protein sequence ID" value="SEH08730.1"/>
    <property type="molecule type" value="Genomic_DNA"/>
</dbReference>
<evidence type="ECO:0000313" key="3">
    <source>
        <dbReference type="Proteomes" id="UP000236724"/>
    </source>
</evidence>
<dbReference type="PIRSF" id="PIRSF029347">
    <property type="entry name" value="RecF"/>
    <property type="match status" value="1"/>
</dbReference>
<name>A0A1H6FF84_9GAMM</name>
<dbReference type="Pfam" id="PF13304">
    <property type="entry name" value="AAA_21"/>
    <property type="match status" value="1"/>
</dbReference>
<dbReference type="SUPFAM" id="SSF52540">
    <property type="entry name" value="P-loop containing nucleoside triphosphate hydrolases"/>
    <property type="match status" value="1"/>
</dbReference>
<evidence type="ECO:0000259" key="1">
    <source>
        <dbReference type="Pfam" id="PF13304"/>
    </source>
</evidence>
<feature type="domain" description="ATPase AAA-type core" evidence="1">
    <location>
        <begin position="24"/>
        <end position="321"/>
    </location>
</feature>
<keyword evidence="3" id="KW-1185">Reference proteome</keyword>
<dbReference type="InterPro" id="IPR014555">
    <property type="entry name" value="RecF-like"/>
</dbReference>
<dbReference type="RefSeq" id="WP_103922247.1">
    <property type="nucleotide sequence ID" value="NZ_FMSV02000556.1"/>
</dbReference>
<reference evidence="2 3" key="1">
    <citation type="submission" date="2016-10" db="EMBL/GenBank/DDBJ databases">
        <authorList>
            <person name="de Groot N.N."/>
        </authorList>
    </citation>
    <scope>NUCLEOTIDE SEQUENCE [LARGE SCALE GENOMIC DNA]</scope>
    <source>
        <strain evidence="2">MBHS1</strain>
    </source>
</reference>
<proteinExistence type="predicted"/>
<dbReference type="GO" id="GO:0016887">
    <property type="term" value="F:ATP hydrolysis activity"/>
    <property type="evidence" value="ECO:0007669"/>
    <property type="project" value="InterPro"/>
</dbReference>
<dbReference type="InterPro" id="IPR027417">
    <property type="entry name" value="P-loop_NTPase"/>
</dbReference>
<dbReference type="InterPro" id="IPR003959">
    <property type="entry name" value="ATPase_AAA_core"/>
</dbReference>
<organism evidence="2 3">
    <name type="scientific">Candidatus Venteria ishoeyi</name>
    <dbReference type="NCBI Taxonomy" id="1899563"/>
    <lineage>
        <taxon>Bacteria</taxon>
        <taxon>Pseudomonadati</taxon>
        <taxon>Pseudomonadota</taxon>
        <taxon>Gammaproteobacteria</taxon>
        <taxon>Thiotrichales</taxon>
        <taxon>Thiotrichaceae</taxon>
        <taxon>Venteria</taxon>
    </lineage>
</organism>
<dbReference type="GO" id="GO:0005524">
    <property type="term" value="F:ATP binding"/>
    <property type="evidence" value="ECO:0007669"/>
    <property type="project" value="InterPro"/>
</dbReference>
<dbReference type="PANTHER" id="PTHR40396:SF1">
    <property type="entry name" value="ATPASE AAA-TYPE CORE DOMAIN-CONTAINING PROTEIN"/>
    <property type="match status" value="1"/>
</dbReference>
<protein>
    <submittedName>
        <fullName evidence="2">Recombination protein F</fullName>
    </submittedName>
</protein>
<sequence>MIRYLKISNFKSINMLELRNIQPFSVFAGPNGSGKSNFFDAMNFVGKILHFGAEEAIRQYGGYENIYCYQRSAENNQFFEFVIEAIIRDHTRDEDVIYQYKLTIDLKNRNLKDKEEKYSDNLEQAAPIKGKNTKNRIRKEYYRWVKEFLKGVRVYKIDPVSAKYPPSLSNYSNAQLNETGNNLANVLNRFEREQEKNMLPCSKTERLEEIEEWLTLIVPGFKKFQTNREHLTGNVSFLLHEKGANSIFPARLISEGTVYLLCLLVAVFQGQTSLGTSPFTLIEEPERGLHPKAIYELVDFFREKSGKNAPIWLTTHSEAVIRGLHNGELWLVEKDEDGTTKIKQANIPKQTGISVDQMWLSNALNGGLPW</sequence>
<dbReference type="AlphaFoldDB" id="A0A1H6FF84"/>
<dbReference type="Proteomes" id="UP000236724">
    <property type="component" value="Unassembled WGS sequence"/>
</dbReference>
<dbReference type="OrthoDB" id="104167at2"/>
<dbReference type="PANTHER" id="PTHR40396">
    <property type="entry name" value="ATPASE-LIKE PROTEIN"/>
    <property type="match status" value="1"/>
</dbReference>
<accession>A0A1H6FF84</accession>
<gene>
    <name evidence="2" type="ORF">MBHS_04622</name>
</gene>
<evidence type="ECO:0000313" key="2">
    <source>
        <dbReference type="EMBL" id="SEH08730.1"/>
    </source>
</evidence>